<evidence type="ECO:0000256" key="1">
    <source>
        <dbReference type="SAM" id="MobiDB-lite"/>
    </source>
</evidence>
<dbReference type="InParanoid" id="F2U8I3"/>
<name>F2U8I3_SALR5</name>
<gene>
    <name evidence="3" type="ORF">PTSG_04420</name>
</gene>
<dbReference type="KEGG" id="sre:PTSG_04420"/>
<feature type="transmembrane region" description="Helical" evidence="2">
    <location>
        <begin position="21"/>
        <end position="41"/>
    </location>
</feature>
<organism evidence="4">
    <name type="scientific">Salpingoeca rosetta (strain ATCC 50818 / BSB-021)</name>
    <dbReference type="NCBI Taxonomy" id="946362"/>
    <lineage>
        <taxon>Eukaryota</taxon>
        <taxon>Choanoflagellata</taxon>
        <taxon>Craspedida</taxon>
        <taxon>Salpingoecidae</taxon>
        <taxon>Salpingoeca</taxon>
    </lineage>
</organism>
<dbReference type="PANTHER" id="PTHR21780:SF0">
    <property type="entry name" value="TRANSMEMBRANE PROTEIN 209"/>
    <property type="match status" value="1"/>
</dbReference>
<dbReference type="AlphaFoldDB" id="F2U8I3"/>
<evidence type="ECO:0000256" key="2">
    <source>
        <dbReference type="SAM" id="Phobius"/>
    </source>
</evidence>
<keyword evidence="2" id="KW-0812">Transmembrane</keyword>
<dbReference type="Pfam" id="PF09786">
    <property type="entry name" value="CytochromB561_N"/>
    <property type="match status" value="1"/>
</dbReference>
<evidence type="ECO:0000313" key="4">
    <source>
        <dbReference type="Proteomes" id="UP000007799"/>
    </source>
</evidence>
<reference evidence="3" key="1">
    <citation type="submission" date="2009-08" db="EMBL/GenBank/DDBJ databases">
        <title>Annotation of Salpingoeca rosetta.</title>
        <authorList>
            <consortium name="The Broad Institute Genome Sequencing Platform"/>
            <person name="Russ C."/>
            <person name="Cuomo C."/>
            <person name="Burger G."/>
            <person name="Gray M.W."/>
            <person name="Holland P.W.H."/>
            <person name="King N."/>
            <person name="Lang F.B.F."/>
            <person name="Roger A.J."/>
            <person name="Ruiz-Trillo I."/>
            <person name="Young S.K."/>
            <person name="Zeng Q."/>
            <person name="Gargeya S."/>
            <person name="Alvarado L."/>
            <person name="Berlin A."/>
            <person name="Chapman S.B."/>
            <person name="Chen Z."/>
            <person name="Freedman E."/>
            <person name="Gellesch M."/>
            <person name="Goldberg J."/>
            <person name="Griggs A."/>
            <person name="Gujja S."/>
            <person name="Heilman E."/>
            <person name="Heiman D."/>
            <person name="Howarth C."/>
            <person name="Mehta T."/>
            <person name="Neiman D."/>
            <person name="Pearson M."/>
            <person name="Roberts A."/>
            <person name="Saif S."/>
            <person name="Shea T."/>
            <person name="Shenoy N."/>
            <person name="Sisk P."/>
            <person name="Stolte C."/>
            <person name="Sykes S."/>
            <person name="White J."/>
            <person name="Yandava C."/>
            <person name="Haas B."/>
            <person name="Nusbaum C."/>
            <person name="Birren B."/>
        </authorList>
    </citation>
    <scope>NUCLEOTIDE SEQUENCE [LARGE SCALE GENOMIC DNA]</scope>
    <source>
        <strain evidence="3">ATCC 50818</strain>
    </source>
</reference>
<dbReference type="STRING" id="946362.F2U8I3"/>
<dbReference type="EMBL" id="GL832964">
    <property type="protein sequence ID" value="EGD72691.1"/>
    <property type="molecule type" value="Genomic_DNA"/>
</dbReference>
<dbReference type="PANTHER" id="PTHR21780">
    <property type="entry name" value="TRANSMEMBRANE PROTEIN 209"/>
    <property type="match status" value="1"/>
</dbReference>
<evidence type="ECO:0000313" key="3">
    <source>
        <dbReference type="EMBL" id="EGD72691.1"/>
    </source>
</evidence>
<dbReference type="InterPro" id="IPR019176">
    <property type="entry name" value="Cytochrome_B561-rel"/>
</dbReference>
<dbReference type="Proteomes" id="UP000007799">
    <property type="component" value="Unassembled WGS sequence"/>
</dbReference>
<protein>
    <submittedName>
        <fullName evidence="3">Uncharacterized protein</fullName>
    </submittedName>
</protein>
<feature type="region of interest" description="Disordered" evidence="1">
    <location>
        <begin position="169"/>
        <end position="196"/>
    </location>
</feature>
<feature type="transmembrane region" description="Helical" evidence="2">
    <location>
        <begin position="53"/>
        <end position="72"/>
    </location>
</feature>
<dbReference type="eggNOG" id="KOG4670">
    <property type="taxonomic scope" value="Eukaryota"/>
</dbReference>
<feature type="compositionally biased region" description="Low complexity" evidence="1">
    <location>
        <begin position="169"/>
        <end position="187"/>
    </location>
</feature>
<dbReference type="RefSeq" id="XP_004994514.1">
    <property type="nucleotide sequence ID" value="XM_004994457.1"/>
</dbReference>
<keyword evidence="2" id="KW-1133">Transmembrane helix</keyword>
<dbReference type="GO" id="GO:0016020">
    <property type="term" value="C:membrane"/>
    <property type="evidence" value="ECO:0007669"/>
    <property type="project" value="TreeGrafter"/>
</dbReference>
<feature type="region of interest" description="Disordered" evidence="1">
    <location>
        <begin position="105"/>
        <end position="150"/>
    </location>
</feature>
<proteinExistence type="predicted"/>
<sequence length="576" mass="62141">MVLDDVSEALKLQAFGASHGALLTTVTYGGIAAVLAFLAHQTPLELPDPLLQTAARIVAYAVAFVLGLTAFLRTVVHVRAMLVVPPTVKALSPKQKKLTLELISARPSTRTTSQSTPIPKRFSWRHGPDESVSARRRRPSGIGGLNTSAASTTAAGNLSTTLATTTGFGSAPATPSAALSTSVSPSSHYYTPARGYPAPTTTGAADMYARTPARAVYGDAGSANASMMSDSRMAYPASGGGGGGGLGTSFAGNQSWGGRSPGQSFLSSSSLDASIRSDSFWAATPHRRPKFQPAVKSPERKPQESVDERVVPAPVVFRRICPSREKWQQSLFLCKQWVDSILKGIWFDIERVNALLQKSPDRHRIGVDSLATIQAAAHGDAYSPLQGVLPVLQLDPANQRYLVARIRDLATRRGYHTTGGHAVVDLEGKTIAYSDALPSDASIVFHCVCCFLDHESTLYHRNPGDIVHPDLRTFSNLHVVKYPERVADLEKRAVKTSVYMYFSQLSPPVFKLITRKDGKASVWELGTGHDSLFECIVAFVWYVVKMEGGVVDDHAQMRFAPGGLRVYEIVEPLINL</sequence>
<feature type="compositionally biased region" description="Low complexity" evidence="1">
    <location>
        <begin position="105"/>
        <end position="117"/>
    </location>
</feature>
<keyword evidence="4" id="KW-1185">Reference proteome</keyword>
<feature type="region of interest" description="Disordered" evidence="1">
    <location>
        <begin position="286"/>
        <end position="306"/>
    </location>
</feature>
<accession>F2U8I3</accession>
<dbReference type="GeneID" id="16075096"/>
<feature type="compositionally biased region" description="Basic and acidic residues" evidence="1">
    <location>
        <begin position="297"/>
        <end position="306"/>
    </location>
</feature>
<keyword evidence="2" id="KW-0472">Membrane</keyword>
<dbReference type="OrthoDB" id="509821at2759"/>